<evidence type="ECO:0000256" key="6">
    <source>
        <dbReference type="ARBA" id="ARBA00022723"/>
    </source>
</evidence>
<evidence type="ECO:0000256" key="4">
    <source>
        <dbReference type="ARBA" id="ARBA00022432"/>
    </source>
</evidence>
<keyword evidence="5 11" id="KW-0004">4Fe-4S</keyword>
<comment type="catalytic activity">
    <reaction evidence="10 11">
        <text>L-serine = pyruvate + NH4(+)</text>
        <dbReference type="Rhea" id="RHEA:19169"/>
        <dbReference type="ChEBI" id="CHEBI:15361"/>
        <dbReference type="ChEBI" id="CHEBI:28938"/>
        <dbReference type="ChEBI" id="CHEBI:33384"/>
        <dbReference type="EC" id="4.3.1.17"/>
    </reaction>
</comment>
<gene>
    <name evidence="15" type="ORF">IAB94_02845</name>
</gene>
<comment type="cofactor">
    <cofactor evidence="1 11">
        <name>[4Fe-4S] cluster</name>
        <dbReference type="ChEBI" id="CHEBI:49883"/>
    </cofactor>
</comment>
<dbReference type="InterPro" id="IPR004644">
    <property type="entry name" value="Fe-S_L-Ser_mono"/>
</dbReference>
<feature type="domain" description="Serine dehydratase beta chain" evidence="14">
    <location>
        <begin position="3"/>
        <end position="58"/>
    </location>
</feature>
<protein>
    <recommendedName>
        <fullName evidence="11">L-serine dehydratase</fullName>
        <ecNumber evidence="11">4.3.1.17</ecNumber>
    </recommendedName>
</protein>
<keyword evidence="6 11" id="KW-0479">Metal-binding</keyword>
<dbReference type="GO" id="GO:0003941">
    <property type="term" value="F:L-serine ammonia-lyase activity"/>
    <property type="evidence" value="ECO:0007669"/>
    <property type="project" value="UniProtKB-UniRule"/>
</dbReference>
<reference evidence="15" key="1">
    <citation type="submission" date="2020-10" db="EMBL/GenBank/DDBJ databases">
        <authorList>
            <person name="Gilroy R."/>
        </authorList>
    </citation>
    <scope>NUCLEOTIDE SEQUENCE</scope>
    <source>
        <strain evidence="15">ChiW16-3235</strain>
    </source>
</reference>
<evidence type="ECO:0000259" key="13">
    <source>
        <dbReference type="Pfam" id="PF03313"/>
    </source>
</evidence>
<dbReference type="InterPro" id="IPR029009">
    <property type="entry name" value="ASB_dom_sf"/>
</dbReference>
<reference evidence="15" key="2">
    <citation type="journal article" date="2021" name="PeerJ">
        <title>Extensive microbial diversity within the chicken gut microbiome revealed by metagenomics and culture.</title>
        <authorList>
            <person name="Gilroy R."/>
            <person name="Ravi A."/>
            <person name="Getino M."/>
            <person name="Pursley I."/>
            <person name="Horton D.L."/>
            <person name="Alikhan N.F."/>
            <person name="Baker D."/>
            <person name="Gharbi K."/>
            <person name="Hall N."/>
            <person name="Watson M."/>
            <person name="Adriaenssens E.M."/>
            <person name="Foster-Nyarko E."/>
            <person name="Jarju S."/>
            <person name="Secka A."/>
            <person name="Antonio M."/>
            <person name="Oren A."/>
            <person name="Chaudhuri R.R."/>
            <person name="La Ragione R."/>
            <person name="Hildebrand F."/>
            <person name="Pallen M.J."/>
        </authorList>
    </citation>
    <scope>NUCLEOTIDE SEQUENCE</scope>
    <source>
        <strain evidence="15">ChiW16-3235</strain>
    </source>
</reference>
<dbReference type="PANTHER" id="PTHR30182:SF1">
    <property type="entry name" value="L-SERINE DEHYDRATASE 1"/>
    <property type="match status" value="1"/>
</dbReference>
<evidence type="ECO:0000256" key="2">
    <source>
        <dbReference type="ARBA" id="ARBA00004742"/>
    </source>
</evidence>
<feature type="domain" description="Serine dehydratase beta chain" evidence="14">
    <location>
        <begin position="68"/>
        <end position="113"/>
    </location>
</feature>
<dbReference type="GO" id="GO:0051539">
    <property type="term" value="F:4 iron, 4 sulfur cluster binding"/>
    <property type="evidence" value="ECO:0007669"/>
    <property type="project" value="UniProtKB-UniRule"/>
</dbReference>
<sequence length="408" mass="44386">MQSLKELYKIGRGPSSSHTMGPERAAKIMKSRWQSANKFIVTLYGSLASTGKGHNTDAVLKKTFAPTACDVVFDYKTPTPVHPNTLDIVAMRGNREIARTRFYSVGGGTIKIEGEPDANTGVDNDVYPLNTFDEISQYCKDRNIRLWQYVKQCEGDGIFGYLEKIWEQMKTAIHEGLTTTGVLPGCLGTQRRAQQLYNQRHIDESAQTKENRLVCSYAFAVSEQNASGGIIVTAPTCGSCGVVPSVLKYMQETRGFSDEQIVRALATGGLIGNIIKTNASISGAECGCQAEIGSACSMAAAALGELFEMGLGQIEYAAEVAMEHHLGLTCDPIAGLVQIPCIERNAVAAMRAINALSLANFLADSRKISFDLIVKTMYNTGRDLLNSYRETSAGGLAKYYPVDKLHFE</sequence>
<name>A0A9D1E5R8_9FIRM</name>
<keyword evidence="4 11" id="KW-0312">Gluconeogenesis</keyword>
<dbReference type="SUPFAM" id="SSF143548">
    <property type="entry name" value="Serine metabolism enzymes domain"/>
    <property type="match status" value="1"/>
</dbReference>
<comment type="similarity">
    <text evidence="3 11">Belongs to the iron-sulfur dependent L-serine dehydratase family.</text>
</comment>
<comment type="pathway">
    <text evidence="2">Carbohydrate biosynthesis; gluconeogenesis.</text>
</comment>
<evidence type="ECO:0000256" key="1">
    <source>
        <dbReference type="ARBA" id="ARBA00001966"/>
    </source>
</evidence>
<evidence type="ECO:0000256" key="11">
    <source>
        <dbReference type="RuleBase" id="RU366059"/>
    </source>
</evidence>
<comment type="caution">
    <text evidence="15">The sequence shown here is derived from an EMBL/GenBank/DDBJ whole genome shotgun (WGS) entry which is preliminary data.</text>
</comment>
<evidence type="ECO:0000256" key="5">
    <source>
        <dbReference type="ARBA" id="ARBA00022485"/>
    </source>
</evidence>
<evidence type="ECO:0000256" key="8">
    <source>
        <dbReference type="ARBA" id="ARBA00023014"/>
    </source>
</evidence>
<accession>A0A9D1E5R8</accession>
<evidence type="ECO:0000259" key="14">
    <source>
        <dbReference type="Pfam" id="PF03315"/>
    </source>
</evidence>
<proteinExistence type="inferred from homology"/>
<feature type="region of interest" description="Disordered" evidence="12">
    <location>
        <begin position="1"/>
        <end position="22"/>
    </location>
</feature>
<evidence type="ECO:0000256" key="3">
    <source>
        <dbReference type="ARBA" id="ARBA00008636"/>
    </source>
</evidence>
<dbReference type="NCBIfam" id="TIGR00720">
    <property type="entry name" value="sda_mono"/>
    <property type="match status" value="1"/>
</dbReference>
<evidence type="ECO:0000256" key="9">
    <source>
        <dbReference type="ARBA" id="ARBA00023239"/>
    </source>
</evidence>
<evidence type="ECO:0000256" key="12">
    <source>
        <dbReference type="SAM" id="MobiDB-lite"/>
    </source>
</evidence>
<dbReference type="InterPro" id="IPR005130">
    <property type="entry name" value="Ser_deHydtase-like_asu"/>
</dbReference>
<organism evidence="15 16">
    <name type="scientific">Candidatus Coproplasma avicola</name>
    <dbReference type="NCBI Taxonomy" id="2840744"/>
    <lineage>
        <taxon>Bacteria</taxon>
        <taxon>Bacillati</taxon>
        <taxon>Bacillota</taxon>
        <taxon>Clostridia</taxon>
        <taxon>Eubacteriales</taxon>
        <taxon>Candidatus Coproplasma</taxon>
    </lineage>
</organism>
<dbReference type="PANTHER" id="PTHR30182">
    <property type="entry name" value="L-SERINE DEHYDRATASE"/>
    <property type="match status" value="1"/>
</dbReference>
<keyword evidence="9 11" id="KW-0456">Lyase</keyword>
<keyword evidence="8 11" id="KW-0411">Iron-sulfur</keyword>
<evidence type="ECO:0000256" key="7">
    <source>
        <dbReference type="ARBA" id="ARBA00023004"/>
    </source>
</evidence>
<dbReference type="Proteomes" id="UP000823913">
    <property type="component" value="Unassembled WGS sequence"/>
</dbReference>
<dbReference type="InterPro" id="IPR051318">
    <property type="entry name" value="Fe-S_L-Ser"/>
</dbReference>
<dbReference type="GO" id="GO:0006094">
    <property type="term" value="P:gluconeogenesis"/>
    <property type="evidence" value="ECO:0007669"/>
    <property type="project" value="UniProtKB-KW"/>
</dbReference>
<dbReference type="GO" id="GO:0046872">
    <property type="term" value="F:metal ion binding"/>
    <property type="evidence" value="ECO:0007669"/>
    <property type="project" value="UniProtKB-KW"/>
</dbReference>
<dbReference type="Gene3D" id="3.30.1330.90">
    <property type="entry name" value="D-3-phosphoglycerate dehydrogenase, domain 3"/>
    <property type="match status" value="2"/>
</dbReference>
<dbReference type="EMBL" id="DVHK01000067">
    <property type="protein sequence ID" value="HIR66970.1"/>
    <property type="molecule type" value="Genomic_DNA"/>
</dbReference>
<keyword evidence="7 11" id="KW-0408">Iron</keyword>
<dbReference type="EC" id="4.3.1.17" evidence="11"/>
<feature type="domain" description="Serine dehydratase-like alpha subunit" evidence="13">
    <location>
        <begin position="156"/>
        <end position="397"/>
    </location>
</feature>
<evidence type="ECO:0000256" key="10">
    <source>
        <dbReference type="ARBA" id="ARBA00049406"/>
    </source>
</evidence>
<dbReference type="AlphaFoldDB" id="A0A9D1E5R8"/>
<evidence type="ECO:0000313" key="16">
    <source>
        <dbReference type="Proteomes" id="UP000823913"/>
    </source>
</evidence>
<dbReference type="InterPro" id="IPR005131">
    <property type="entry name" value="Ser_deHydtase_bsu"/>
</dbReference>
<dbReference type="Pfam" id="PF03313">
    <property type="entry name" value="SDH_alpha"/>
    <property type="match status" value="1"/>
</dbReference>
<evidence type="ECO:0000313" key="15">
    <source>
        <dbReference type="EMBL" id="HIR66970.1"/>
    </source>
</evidence>
<dbReference type="Pfam" id="PF03315">
    <property type="entry name" value="SDH_beta"/>
    <property type="match status" value="2"/>
</dbReference>